<organism evidence="5 6">
    <name type="scientific">Candidatus Galacturonatibacter soehngenii</name>
    <dbReference type="NCBI Taxonomy" id="2307010"/>
    <lineage>
        <taxon>Bacteria</taxon>
        <taxon>Bacillati</taxon>
        <taxon>Bacillota</taxon>
        <taxon>Clostridia</taxon>
        <taxon>Lachnospirales</taxon>
        <taxon>Lachnospiraceae</taxon>
        <taxon>Candidatus Galacturonatibacter</taxon>
    </lineage>
</organism>
<dbReference type="PROSITE" id="PS50111">
    <property type="entry name" value="CHEMOTAXIS_TRANSDUC_2"/>
    <property type="match status" value="1"/>
</dbReference>
<keyword evidence="6" id="KW-1185">Reference proteome</keyword>
<dbReference type="GO" id="GO:0007165">
    <property type="term" value="P:signal transduction"/>
    <property type="evidence" value="ECO:0007669"/>
    <property type="project" value="UniProtKB-KW"/>
</dbReference>
<keyword evidence="1 2" id="KW-0807">Transducer</keyword>
<proteinExistence type="predicted"/>
<evidence type="ECO:0000256" key="1">
    <source>
        <dbReference type="ARBA" id="ARBA00023224"/>
    </source>
</evidence>
<keyword evidence="3" id="KW-0175">Coiled coil</keyword>
<gene>
    <name evidence="5" type="ORF">F7O84_10290</name>
</gene>
<evidence type="ECO:0000313" key="6">
    <source>
        <dbReference type="Proteomes" id="UP000461768"/>
    </source>
</evidence>
<dbReference type="OrthoDB" id="9807021at2"/>
<dbReference type="Gene3D" id="1.10.287.950">
    <property type="entry name" value="Methyl-accepting chemotaxis protein"/>
    <property type="match status" value="1"/>
</dbReference>
<feature type="domain" description="Methyl-accepting transducer" evidence="4">
    <location>
        <begin position="115"/>
        <end position="276"/>
    </location>
</feature>
<dbReference type="AlphaFoldDB" id="A0A7V7QJX2"/>
<feature type="coiled-coil region" evidence="3">
    <location>
        <begin position="148"/>
        <end position="175"/>
    </location>
</feature>
<protein>
    <recommendedName>
        <fullName evidence="4">Methyl-accepting transducer domain-containing protein</fullName>
    </recommendedName>
</protein>
<evidence type="ECO:0000259" key="4">
    <source>
        <dbReference type="PROSITE" id="PS50111"/>
    </source>
</evidence>
<name>A0A7V7QJX2_9FIRM</name>
<accession>A0A7V7QJX2</accession>
<dbReference type="EMBL" id="WAGX01000005">
    <property type="protein sequence ID" value="KAB1437965.1"/>
    <property type="molecule type" value="Genomic_DNA"/>
</dbReference>
<evidence type="ECO:0000256" key="2">
    <source>
        <dbReference type="PROSITE-ProRule" id="PRU00284"/>
    </source>
</evidence>
<dbReference type="Pfam" id="PF00015">
    <property type="entry name" value="MCPsignal"/>
    <property type="match status" value="1"/>
</dbReference>
<evidence type="ECO:0000256" key="3">
    <source>
        <dbReference type="SAM" id="Coils"/>
    </source>
</evidence>
<evidence type="ECO:0000313" key="5">
    <source>
        <dbReference type="EMBL" id="KAB1437965.1"/>
    </source>
</evidence>
<dbReference type="PANTHER" id="PTHR32089">
    <property type="entry name" value="METHYL-ACCEPTING CHEMOTAXIS PROTEIN MCPB"/>
    <property type="match status" value="1"/>
</dbReference>
<reference evidence="5 6" key="1">
    <citation type="submission" date="2019-09" db="EMBL/GenBank/DDBJ databases">
        <authorList>
            <person name="Valk L.C."/>
        </authorList>
    </citation>
    <scope>NUCLEOTIDE SEQUENCE [LARGE SCALE GENOMIC DNA]</scope>
    <source>
        <strain evidence="5">GalUA</strain>
    </source>
</reference>
<reference evidence="5 6" key="2">
    <citation type="submission" date="2020-02" db="EMBL/GenBank/DDBJ databases">
        <title>Candidatus Galacturonibacter soehngenii shows hetero-acetogenic catabolism of galacturonic acid but lacks a canonical carbon monoxide dehydrogenase/acetyl-CoA synthase complex.</title>
        <authorList>
            <person name="Diender M."/>
            <person name="Stouten G.R."/>
            <person name="Petersen J.F."/>
            <person name="Nielsen P.H."/>
            <person name="Dueholm M.S."/>
            <person name="Pronk J.T."/>
            <person name="Van Loosdrecht M.C.M."/>
        </authorList>
    </citation>
    <scope>NUCLEOTIDE SEQUENCE [LARGE SCALE GENOMIC DNA]</scope>
    <source>
        <strain evidence="5">GalUA</strain>
    </source>
</reference>
<dbReference type="Proteomes" id="UP000461768">
    <property type="component" value="Unassembled WGS sequence"/>
</dbReference>
<dbReference type="InterPro" id="IPR004089">
    <property type="entry name" value="MCPsignal_dom"/>
</dbReference>
<comment type="caution">
    <text evidence="5">The sequence shown here is derived from an EMBL/GenBank/DDBJ whole genome shotgun (WGS) entry which is preliminary data.</text>
</comment>
<dbReference type="RefSeq" id="WP_151144641.1">
    <property type="nucleotide sequence ID" value="NZ_WAGX01000005.1"/>
</dbReference>
<dbReference type="SMART" id="SM00283">
    <property type="entry name" value="MA"/>
    <property type="match status" value="1"/>
</dbReference>
<dbReference type="PANTHER" id="PTHR32089:SF112">
    <property type="entry name" value="LYSOZYME-LIKE PROTEIN-RELATED"/>
    <property type="match status" value="1"/>
</dbReference>
<sequence length="276" mass="30196">MEDLHNNDIINALKISIPYLRQLTKDDLVITLFIDGICDSCYCDPNSDAGVEPGFDMSNDPSLLEVLRTGKPVHNVLPRELFGKAIEGEVVPVKNSNNEVIAVLTSGYETEKLFQVEASSFELSESIDQINQTIGNISSSAESLNHQIKVIKDCLQEITSEIQNINKEVDNIQKSANQSNMLALNASIEAARAGEAGRGFTVVASEMGKFSKDSTASAKRINDKITKLLSYVDQLNDQSNQANEISETQKTGVDHILDAIHTISKNAKELNELAKS</sequence>
<dbReference type="SUPFAM" id="SSF58104">
    <property type="entry name" value="Methyl-accepting chemotaxis protein (MCP) signaling domain"/>
    <property type="match status" value="1"/>
</dbReference>
<dbReference type="GO" id="GO:0016020">
    <property type="term" value="C:membrane"/>
    <property type="evidence" value="ECO:0007669"/>
    <property type="project" value="InterPro"/>
</dbReference>